<name>A0A7C4W8X5_9BACT</name>
<accession>A0A7C4W8X5</accession>
<sequence>MAFFENIFFGIEKSLKTEFLRIKELHEKDFQSYKEQFVNVFWQLFEAVANILNEDSPIEQKLFIRLGLVDPRYVGKDDLDKIKEMFSSFEHETVFYTDEWLIAVKNGKVRPSTFEDVIQNVEQQRTVDLTWLVKEYERKLNDRMIEEEKLRDLVKGVQSKGPYTKGVYVILDEIVRTAGNLRRMDSEIKGLYETIKNLEQNKSVSKEAKEVTSEQRVFSEIFVVKQMVKKSVGKFGVNYPALNSNFLRDVNFLFAKQSTCKLLEELIFVEPSTFQRKIKNSTIFMPPYVVIVPSYGEVGFCWEPVEGTNIYGRGRVAIPIFSRKGIEPFYQAFGDYRWKLEKELAFGRWMEEGLTGEYYRYLEENKIKGNPAELFSKDYVLWISKESKGIQKLEKQVREIFWHRVPFNDKIKEKLSQLSYVYKELWERDLRKRQREGEF</sequence>
<evidence type="ECO:0000313" key="2">
    <source>
        <dbReference type="EMBL" id="HGU39951.1"/>
    </source>
</evidence>
<dbReference type="AlphaFoldDB" id="A0A7C4W8X5"/>
<protein>
    <submittedName>
        <fullName evidence="2">Uncharacterized protein</fullName>
    </submittedName>
</protein>
<evidence type="ECO:0000256" key="1">
    <source>
        <dbReference type="SAM" id="Coils"/>
    </source>
</evidence>
<keyword evidence="1" id="KW-0175">Coiled coil</keyword>
<comment type="caution">
    <text evidence="2">The sequence shown here is derived from an EMBL/GenBank/DDBJ whole genome shotgun (WGS) entry which is preliminary data.</text>
</comment>
<reference evidence="2" key="1">
    <citation type="journal article" date="2020" name="mSystems">
        <title>Genome- and Community-Level Interaction Insights into Carbon Utilization and Element Cycling Functions of Hydrothermarchaeota in Hydrothermal Sediment.</title>
        <authorList>
            <person name="Zhou Z."/>
            <person name="Liu Y."/>
            <person name="Xu W."/>
            <person name="Pan J."/>
            <person name="Luo Z.H."/>
            <person name="Li M."/>
        </authorList>
    </citation>
    <scope>NUCLEOTIDE SEQUENCE [LARGE SCALE GENOMIC DNA]</scope>
    <source>
        <strain evidence="2">SpSt-609</strain>
    </source>
</reference>
<proteinExistence type="predicted"/>
<organism evidence="2">
    <name type="scientific">Fervidobacterium thailandense</name>
    <dbReference type="NCBI Taxonomy" id="1008305"/>
    <lineage>
        <taxon>Bacteria</taxon>
        <taxon>Thermotogati</taxon>
        <taxon>Thermotogota</taxon>
        <taxon>Thermotogae</taxon>
        <taxon>Thermotogales</taxon>
        <taxon>Fervidobacteriaceae</taxon>
        <taxon>Fervidobacterium</taxon>
    </lineage>
</organism>
<feature type="coiled-coil region" evidence="1">
    <location>
        <begin position="181"/>
        <end position="215"/>
    </location>
</feature>
<gene>
    <name evidence="2" type="ORF">ENT77_01960</name>
</gene>
<dbReference type="EMBL" id="DSZY01000010">
    <property type="protein sequence ID" value="HGU39951.1"/>
    <property type="molecule type" value="Genomic_DNA"/>
</dbReference>